<gene>
    <name evidence="6" type="ORF">CYJ22_08095</name>
</gene>
<protein>
    <recommendedName>
        <fullName evidence="3">beta-N-acetylhexosaminidase</fullName>
        <ecNumber evidence="3">3.2.1.52</ecNumber>
    </recommendedName>
</protein>
<dbReference type="SUPFAM" id="SSF51445">
    <property type="entry name" value="(Trans)glycosidases"/>
    <property type="match status" value="1"/>
</dbReference>
<keyword evidence="4 6" id="KW-0378">Hydrolase</keyword>
<dbReference type="EC" id="3.2.1.52" evidence="3"/>
<evidence type="ECO:0000256" key="2">
    <source>
        <dbReference type="ARBA" id="ARBA00006285"/>
    </source>
</evidence>
<dbReference type="Proteomes" id="UP000234198">
    <property type="component" value="Unassembled WGS sequence"/>
</dbReference>
<reference evidence="6 7" key="1">
    <citation type="submission" date="2017-12" db="EMBL/GenBank/DDBJ databases">
        <title>Phylogenetic diversity of female urinary microbiome.</title>
        <authorList>
            <person name="Thomas-White K."/>
            <person name="Wolfe A.J."/>
        </authorList>
    </citation>
    <scope>NUCLEOTIDE SEQUENCE [LARGE SCALE GENOMIC DNA]</scope>
    <source>
        <strain evidence="6 7">UMB0018</strain>
    </source>
</reference>
<dbReference type="EMBL" id="PKKM01000011">
    <property type="protein sequence ID" value="PKY63968.1"/>
    <property type="molecule type" value="Genomic_DNA"/>
</dbReference>
<dbReference type="Pfam" id="PF00728">
    <property type="entry name" value="Glyco_hydro_20"/>
    <property type="match status" value="1"/>
</dbReference>
<evidence type="ECO:0000313" key="7">
    <source>
        <dbReference type="Proteomes" id="UP000234198"/>
    </source>
</evidence>
<evidence type="ECO:0000313" key="6">
    <source>
        <dbReference type="EMBL" id="PKY63968.1"/>
    </source>
</evidence>
<dbReference type="GO" id="GO:0016020">
    <property type="term" value="C:membrane"/>
    <property type="evidence" value="ECO:0007669"/>
    <property type="project" value="TreeGrafter"/>
</dbReference>
<feature type="domain" description="Glycoside hydrolase family 20 catalytic" evidence="5">
    <location>
        <begin position="19"/>
        <end position="358"/>
    </location>
</feature>
<proteinExistence type="inferred from homology"/>
<dbReference type="GO" id="GO:0004563">
    <property type="term" value="F:beta-N-acetylhexosaminidase activity"/>
    <property type="evidence" value="ECO:0007669"/>
    <property type="project" value="UniProtKB-EC"/>
</dbReference>
<dbReference type="InterPro" id="IPR017853">
    <property type="entry name" value="GH"/>
</dbReference>
<evidence type="ECO:0000256" key="1">
    <source>
        <dbReference type="ARBA" id="ARBA00001231"/>
    </source>
</evidence>
<dbReference type="GO" id="GO:0005975">
    <property type="term" value="P:carbohydrate metabolic process"/>
    <property type="evidence" value="ECO:0007669"/>
    <property type="project" value="InterPro"/>
</dbReference>
<evidence type="ECO:0000256" key="3">
    <source>
        <dbReference type="ARBA" id="ARBA00012663"/>
    </source>
</evidence>
<organism evidence="6 7">
    <name type="scientific">Schaalia odontolytica</name>
    <dbReference type="NCBI Taxonomy" id="1660"/>
    <lineage>
        <taxon>Bacteria</taxon>
        <taxon>Bacillati</taxon>
        <taxon>Actinomycetota</taxon>
        <taxon>Actinomycetes</taxon>
        <taxon>Actinomycetales</taxon>
        <taxon>Actinomycetaceae</taxon>
        <taxon>Schaalia</taxon>
    </lineage>
</organism>
<comment type="caution">
    <text evidence="6">The sequence shown here is derived from an EMBL/GenBank/DDBJ whole genome shotgun (WGS) entry which is preliminary data.</text>
</comment>
<comment type="similarity">
    <text evidence="2">Belongs to the glycosyl hydrolase 20 family.</text>
</comment>
<evidence type="ECO:0000256" key="4">
    <source>
        <dbReference type="ARBA" id="ARBA00022801"/>
    </source>
</evidence>
<dbReference type="Gene3D" id="3.20.20.80">
    <property type="entry name" value="Glycosidases"/>
    <property type="match status" value="1"/>
</dbReference>
<dbReference type="InterPro" id="IPR025705">
    <property type="entry name" value="Beta_hexosaminidase_sua/sub"/>
</dbReference>
<dbReference type="PANTHER" id="PTHR22600">
    <property type="entry name" value="BETA-HEXOSAMINIDASE"/>
    <property type="match status" value="1"/>
</dbReference>
<dbReference type="PRINTS" id="PR00738">
    <property type="entry name" value="GLHYDRLASE20"/>
</dbReference>
<dbReference type="PANTHER" id="PTHR22600:SF57">
    <property type="entry name" value="BETA-N-ACETYLHEXOSAMINIDASE"/>
    <property type="match status" value="1"/>
</dbReference>
<sequence>MATTPSPLPHDPTRPPSCSWRGLLIDSARTFWTVPVMELIITVMARYRLNVLHWHLTDNAGWRVPIPGYPALTSIGAQIPRAPEDWYDHACAPERSGTWRTSPARTSQGFYSDANIRHLVRFAAQRNIRIIPEISIPSCAGAAIRAYPHVGNPALAHAPIQERNTTLWPIASSLHFIEAALHHVCDLFPSPIIHIGAPKTDWSPWENDPTLERAGLTSGRDIERLFIERAMRTLHFHGRRAATWDTVTRAYNCPPPGTILLSSRHSGSHTTEASSSGAPWVLADSPLLTLSHPTRPSSPTASPATARQLYELLPQALHSERLKGIEAVAWSTSVTSPDLLFYHLLPRLLVIAEIAWHGDDALPWEQLAPLIDRDMAYLRQRIPYWTPQRT</sequence>
<evidence type="ECO:0000259" key="5">
    <source>
        <dbReference type="Pfam" id="PF00728"/>
    </source>
</evidence>
<accession>A0A2I1HYN3</accession>
<dbReference type="InterPro" id="IPR015883">
    <property type="entry name" value="Glyco_hydro_20_cat"/>
</dbReference>
<dbReference type="GO" id="GO:0030203">
    <property type="term" value="P:glycosaminoglycan metabolic process"/>
    <property type="evidence" value="ECO:0007669"/>
    <property type="project" value="TreeGrafter"/>
</dbReference>
<name>A0A2I1HYN3_9ACTO</name>
<comment type="catalytic activity">
    <reaction evidence="1">
        <text>Hydrolysis of terminal non-reducing N-acetyl-D-hexosamine residues in N-acetyl-beta-D-hexosaminides.</text>
        <dbReference type="EC" id="3.2.1.52"/>
    </reaction>
</comment>
<dbReference type="AlphaFoldDB" id="A0A2I1HYN3"/>